<proteinExistence type="predicted"/>
<dbReference type="RefSeq" id="WP_042344224.1">
    <property type="nucleotide sequence ID" value="NZ_BOQK01000017.1"/>
</dbReference>
<evidence type="ECO:0000313" key="4">
    <source>
        <dbReference type="Proteomes" id="UP000265497"/>
    </source>
</evidence>
<accession>A0A0B7I856</accession>
<evidence type="ECO:0008006" key="5">
    <source>
        <dbReference type="Google" id="ProtNLM"/>
    </source>
</evidence>
<evidence type="ECO:0000313" key="1">
    <source>
        <dbReference type="EMBL" id="CEN46103.1"/>
    </source>
</evidence>
<dbReference type="Proteomes" id="UP000045051">
    <property type="component" value="Unassembled WGS sequence"/>
</dbReference>
<dbReference type="PROSITE" id="PS51257">
    <property type="entry name" value="PROKAR_LIPOPROTEIN"/>
    <property type="match status" value="1"/>
</dbReference>
<keyword evidence="3" id="KW-1185">Reference proteome</keyword>
<reference evidence="2 4" key="2">
    <citation type="submission" date="2017-08" db="EMBL/GenBank/DDBJ databases">
        <title>Capnocytophaga canis 17-158 assembly.</title>
        <authorList>
            <person name="Gulvik C.A."/>
        </authorList>
    </citation>
    <scope>NUCLEOTIDE SEQUENCE [LARGE SCALE GENOMIC DNA]</scope>
    <source>
        <strain evidence="2 4">17-158</strain>
    </source>
</reference>
<sequence>MKFIYFIVVTCLLIVSCETTPKKQNTTEGQIPKEVSLPELSQGETVEFEDSFCRIVNQDDENEMFNKLKIQAKKEGIASFELASDNEYVSLEKVDNHFLLVSLGTGGTRDLKAYNLKTGEKILEASSSVWGIETGEESGVFYIYLYGEETPPGIYWEEATKTWKSNTEIPENLMNDQLEQQKKEFEKRGFLTDGFPIICLEKYKFDINQRKVSGTGEYRWDYAQ</sequence>
<gene>
    <name evidence="1" type="ORF">CCAND38_310034</name>
    <name evidence="2" type="ORF">CKY20_01675</name>
</gene>
<dbReference type="AlphaFoldDB" id="A0A0B7I856"/>
<dbReference type="Proteomes" id="UP000265497">
    <property type="component" value="Unassembled WGS sequence"/>
</dbReference>
<organism evidence="1 3">
    <name type="scientific">Capnocytophaga canis</name>
    <dbReference type="NCBI Taxonomy" id="1848903"/>
    <lineage>
        <taxon>Bacteria</taxon>
        <taxon>Pseudomonadati</taxon>
        <taxon>Bacteroidota</taxon>
        <taxon>Flavobacteriia</taxon>
        <taxon>Flavobacteriales</taxon>
        <taxon>Flavobacteriaceae</taxon>
        <taxon>Capnocytophaga</taxon>
    </lineage>
</organism>
<dbReference type="EMBL" id="CDOI01000142">
    <property type="protein sequence ID" value="CEN46103.1"/>
    <property type="molecule type" value="Genomic_DNA"/>
</dbReference>
<reference evidence="1 3" key="1">
    <citation type="submission" date="2015-01" db="EMBL/GenBank/DDBJ databases">
        <authorList>
            <person name="Xiang T."/>
            <person name="Song Y."/>
            <person name="Huang L."/>
            <person name="Wang B."/>
            <person name="Wu P."/>
        </authorList>
    </citation>
    <scope>NUCLEOTIDE SEQUENCE [LARGE SCALE GENOMIC DNA]</scope>
    <source>
        <strain evidence="1 3">CcD38</strain>
    </source>
</reference>
<dbReference type="EMBL" id="NSDI01000001">
    <property type="protein sequence ID" value="RIY38278.1"/>
    <property type="molecule type" value="Genomic_DNA"/>
</dbReference>
<evidence type="ECO:0000313" key="3">
    <source>
        <dbReference type="Proteomes" id="UP000045051"/>
    </source>
</evidence>
<protein>
    <recommendedName>
        <fullName evidence="5">Lipoprotein</fullName>
    </recommendedName>
</protein>
<name>A0A0B7I856_9FLAO</name>
<evidence type="ECO:0000313" key="2">
    <source>
        <dbReference type="EMBL" id="RIY38278.1"/>
    </source>
</evidence>